<feature type="compositionally biased region" description="Basic and acidic residues" evidence="1">
    <location>
        <begin position="8"/>
        <end position="23"/>
    </location>
</feature>
<evidence type="ECO:0000313" key="3">
    <source>
        <dbReference type="Proteomes" id="UP000238312"/>
    </source>
</evidence>
<organism evidence="2 3">
    <name type="scientific">Nonomuraea fuscirosea</name>
    <dbReference type="NCBI Taxonomy" id="1291556"/>
    <lineage>
        <taxon>Bacteria</taxon>
        <taxon>Bacillati</taxon>
        <taxon>Actinomycetota</taxon>
        <taxon>Actinomycetes</taxon>
        <taxon>Streptosporangiales</taxon>
        <taxon>Streptosporangiaceae</taxon>
        <taxon>Nonomuraea</taxon>
    </lineage>
</organism>
<dbReference type="Proteomes" id="UP000238312">
    <property type="component" value="Unassembled WGS sequence"/>
</dbReference>
<proteinExistence type="predicted"/>
<dbReference type="EMBL" id="PVNG01000005">
    <property type="protein sequence ID" value="PRX66638.1"/>
    <property type="molecule type" value="Genomic_DNA"/>
</dbReference>
<gene>
    <name evidence="2" type="ORF">B0I32_10578</name>
</gene>
<comment type="caution">
    <text evidence="2">The sequence shown here is derived from an EMBL/GenBank/DDBJ whole genome shotgun (WGS) entry which is preliminary data.</text>
</comment>
<keyword evidence="3" id="KW-1185">Reference proteome</keyword>
<feature type="compositionally biased region" description="Basic and acidic residues" evidence="1">
    <location>
        <begin position="32"/>
        <end position="42"/>
    </location>
</feature>
<name>A0A2T0N3C3_9ACTN</name>
<evidence type="ECO:0000256" key="1">
    <source>
        <dbReference type="SAM" id="MobiDB-lite"/>
    </source>
</evidence>
<feature type="region of interest" description="Disordered" evidence="1">
    <location>
        <begin position="110"/>
        <end position="239"/>
    </location>
</feature>
<reference evidence="2 3" key="1">
    <citation type="submission" date="2018-03" db="EMBL/GenBank/DDBJ databases">
        <title>Genomic Encyclopedia of Type Strains, Phase III (KMG-III): the genomes of soil and plant-associated and newly described type strains.</title>
        <authorList>
            <person name="Whitman W."/>
        </authorList>
    </citation>
    <scope>NUCLEOTIDE SEQUENCE [LARGE SCALE GENOMIC DNA]</scope>
    <source>
        <strain evidence="2 3">CGMCC 4.7104</strain>
    </source>
</reference>
<sequence>MCSKKCLQRRERECPRSSHAERRGHPRSAPGDNRRHATERPRPAAAAPRPNGSSMPCPPEQPLHLPAPAARLQQAVALGRHPDVKHQPALATTTSAWSDDIWVVDSTPAKCAAPTRRSRAPTWQTRPNTATAPAKDASPRACAYTWPAPFRACPSPNPPDTFAAQPTKQPSPPEHPRRPADRTVLATRIPLPPSRPSNPATQTPAPPNRPSSPRHPVRPIRRLFWTGRPADSAATRSAR</sequence>
<accession>A0A2T0N3C3</accession>
<dbReference type="AlphaFoldDB" id="A0A2T0N3C3"/>
<evidence type="ECO:0000313" key="2">
    <source>
        <dbReference type="EMBL" id="PRX66638.1"/>
    </source>
</evidence>
<protein>
    <submittedName>
        <fullName evidence="2">Uncharacterized protein</fullName>
    </submittedName>
</protein>
<feature type="compositionally biased region" description="Polar residues" evidence="1">
    <location>
        <begin position="121"/>
        <end position="131"/>
    </location>
</feature>
<feature type="region of interest" description="Disordered" evidence="1">
    <location>
        <begin position="1"/>
        <end position="69"/>
    </location>
</feature>